<organism evidence="1 2">
    <name type="scientific">Bradyrhizobium centrolobii</name>
    <dbReference type="NCBI Taxonomy" id="1505087"/>
    <lineage>
        <taxon>Bacteria</taxon>
        <taxon>Pseudomonadati</taxon>
        <taxon>Pseudomonadota</taxon>
        <taxon>Alphaproteobacteria</taxon>
        <taxon>Hyphomicrobiales</taxon>
        <taxon>Nitrobacteraceae</taxon>
        <taxon>Bradyrhizobium</taxon>
    </lineage>
</organism>
<accession>A0A176Z4E7</accession>
<dbReference type="AlphaFoldDB" id="A0A176Z4E7"/>
<protein>
    <submittedName>
        <fullName evidence="1">Uncharacterized protein</fullName>
    </submittedName>
</protein>
<dbReference type="RefSeq" id="WP_063696466.1">
    <property type="nucleotide sequence ID" value="NZ_LUUB01000022.1"/>
</dbReference>
<dbReference type="Proteomes" id="UP000076959">
    <property type="component" value="Unassembled WGS sequence"/>
</dbReference>
<reference evidence="1 2" key="1">
    <citation type="submission" date="2016-03" db="EMBL/GenBank/DDBJ databases">
        <title>Draft Genome Sequence of the Strain BR 10245 (Bradyrhizobium sp.) isolated from nodules of Centrolobium paraense.</title>
        <authorList>
            <person name="Simoes-Araujo J.L.Sr."/>
            <person name="Barauna A.C."/>
            <person name="Silva K."/>
            <person name="Zilli J.E."/>
        </authorList>
    </citation>
    <scope>NUCLEOTIDE SEQUENCE [LARGE SCALE GENOMIC DNA]</scope>
    <source>
        <strain evidence="1 2">BR 10245</strain>
    </source>
</reference>
<dbReference type="OrthoDB" id="6833870at2"/>
<sequence length="320" mass="35298">MDIQDILDTKIRGLPSGAHDTGLRAVKSHIDAAVRHFLRGQAEPDETLFTDVIFRCNQAFEGSIKEAYRVIAGQNPDHVRPFDIEKFLSEGNLLRKKVLDQFTRYRQEWRNPSAHDYTLDFDEDEALLAIVSVTTFAIVLCDQIDSKIAFDAAAAATPAEQISLHQKNKPLLELVTQRVLAFAESHIDPIGKTVSPAHDYYRLEGALAGYLSADLAQVSGLTVEQNKRFASSEADIVISRDTEKVVIELKRMTAKLSKKAVVLRAITQVALYLHEKDVVGAVVLVHNTAVNEYEVSAATGALAELVRVVTPRLEGPASTP</sequence>
<evidence type="ECO:0000313" key="2">
    <source>
        <dbReference type="Proteomes" id="UP000076959"/>
    </source>
</evidence>
<name>A0A176Z4E7_9BRAD</name>
<keyword evidence="2" id="KW-1185">Reference proteome</keyword>
<dbReference type="EMBL" id="LUUB01000022">
    <property type="protein sequence ID" value="OAF15528.1"/>
    <property type="molecule type" value="Genomic_DNA"/>
</dbReference>
<gene>
    <name evidence="1" type="ORF">AYJ54_39885</name>
</gene>
<proteinExistence type="predicted"/>
<evidence type="ECO:0000313" key="1">
    <source>
        <dbReference type="EMBL" id="OAF15528.1"/>
    </source>
</evidence>
<comment type="caution">
    <text evidence="1">The sequence shown here is derived from an EMBL/GenBank/DDBJ whole genome shotgun (WGS) entry which is preliminary data.</text>
</comment>